<dbReference type="GO" id="GO:0004519">
    <property type="term" value="F:endonuclease activity"/>
    <property type="evidence" value="ECO:0007669"/>
    <property type="project" value="UniProtKB-KW"/>
</dbReference>
<dbReference type="InterPro" id="IPR004860">
    <property type="entry name" value="LAGLIDADG_dom"/>
</dbReference>
<evidence type="ECO:0000256" key="1">
    <source>
        <dbReference type="SAM" id="MobiDB-lite"/>
    </source>
</evidence>
<dbReference type="AlphaFoldDB" id="A6YEC8"/>
<name>A6YEC8_CHLAT</name>
<keyword evidence="3" id="KW-0255">Endonuclease</keyword>
<keyword evidence="3" id="KW-0378">Hydrolase</keyword>
<dbReference type="EMBL" id="EF463011">
    <property type="protein sequence ID" value="ABO15141.1"/>
    <property type="molecule type" value="Genomic_DNA"/>
</dbReference>
<dbReference type="GeneID" id="5309877"/>
<reference evidence="3" key="1">
    <citation type="journal article" date="2007" name="BMC Genomics">
        <title>An unexpectedly large and loosely packed mitochondrial genome in the charophycean green alga Chlorokybus atmophyticus.</title>
        <authorList>
            <person name="Turmel M."/>
            <person name="Otis C."/>
            <person name="Lemieux C."/>
        </authorList>
    </citation>
    <scope>NUCLEOTIDE SEQUENCE</scope>
    <source>
        <strain evidence="3">SAG 48.80</strain>
    </source>
</reference>
<keyword evidence="3" id="KW-0540">Nuclease</keyword>
<feature type="region of interest" description="Disordered" evidence="1">
    <location>
        <begin position="1"/>
        <end position="21"/>
    </location>
</feature>
<feature type="domain" description="Homing endonuclease LAGLIDADG" evidence="2">
    <location>
        <begin position="186"/>
        <end position="265"/>
    </location>
</feature>
<dbReference type="Pfam" id="PF00961">
    <property type="entry name" value="LAGLIDADG_1"/>
    <property type="match status" value="2"/>
</dbReference>
<dbReference type="Gene3D" id="3.10.28.10">
    <property type="entry name" value="Homing endonucleases"/>
    <property type="match status" value="2"/>
</dbReference>
<proteinExistence type="predicted"/>
<dbReference type="PANTHER" id="PTHR37520">
    <property type="entry name" value="INTRON-ENCODED DNA ENDONUCLEASE AI2A-RELATED"/>
    <property type="match status" value="1"/>
</dbReference>
<protein>
    <submittedName>
        <fullName evidence="3">Putative site-specific DNA endonuclease</fullName>
    </submittedName>
</protein>
<feature type="domain" description="Homing endonuclease LAGLIDADG" evidence="2">
    <location>
        <begin position="37"/>
        <end position="107"/>
    </location>
</feature>
<dbReference type="SUPFAM" id="SSF55608">
    <property type="entry name" value="Homing endonucleases"/>
    <property type="match status" value="2"/>
</dbReference>
<gene>
    <name evidence="3" type="primary">orf301</name>
</gene>
<accession>A6YEC8</accession>
<keyword evidence="3" id="KW-0496">Mitochondrion</keyword>
<sequence length="301" mass="34921">MNQLQDLGSSETTRAACSKKRKNRKTFKSKTDFQDWLAGLIDGDGNFLVSKQGYTSCEITVGEDEKDLLYRVKQKLGGSVTLRTGIAAYRWRLHNKKGMLFLVSLVKNRLRLLIRQEQLEKVINAPSLYTKGDTILSDPNINKHGPMIKGVTERFVKLNHTEYANSVTKKAVSSFLKSRTNNYWFAGFFDAEGYFNVNRANLQCTITLSQKKAEILHLIQKEMGGAVHYDKSWQGYLYSASSKLDLEKWFSYFSLCPLKCSKKVILLNRFKRVILFKSRRYHWKTSPLKYQQRFRRLLENV</sequence>
<dbReference type="RefSeq" id="YP_001315140.1">
    <property type="nucleotide sequence ID" value="NC_009630.1"/>
</dbReference>
<organism evidence="3">
    <name type="scientific">Chlorokybus atmophyticus</name>
    <name type="common">Soil alga</name>
    <dbReference type="NCBI Taxonomy" id="3144"/>
    <lineage>
        <taxon>Eukaryota</taxon>
        <taxon>Viridiplantae</taxon>
        <taxon>Streptophyta</taxon>
        <taxon>Chlorokybophyceae</taxon>
        <taxon>Chlorokybales</taxon>
        <taxon>Chlorokybaceae</taxon>
        <taxon>Chlorokybus</taxon>
    </lineage>
</organism>
<evidence type="ECO:0000313" key="3">
    <source>
        <dbReference type="EMBL" id="ABO15141.1"/>
    </source>
</evidence>
<feature type="compositionally biased region" description="Polar residues" evidence="1">
    <location>
        <begin position="1"/>
        <end position="15"/>
    </location>
</feature>
<dbReference type="InterPro" id="IPR027434">
    <property type="entry name" value="Homing_endonucl"/>
</dbReference>
<evidence type="ECO:0000259" key="2">
    <source>
        <dbReference type="Pfam" id="PF00961"/>
    </source>
</evidence>
<geneLocation type="mitochondrion" evidence="3"/>
<dbReference type="PANTHER" id="PTHR37520:SF1">
    <property type="entry name" value="INTRON-ENCODED DNA ENDONUCLEASE AI2A-RELATED"/>
    <property type="match status" value="1"/>
</dbReference>